<feature type="chain" id="PRO_5017333893" evidence="1">
    <location>
        <begin position="28"/>
        <end position="641"/>
    </location>
</feature>
<dbReference type="EMBL" id="RAWK01000392">
    <property type="protein sequence ID" value="RKH54159.1"/>
    <property type="molecule type" value="Genomic_DNA"/>
</dbReference>
<keyword evidence="3" id="KW-1185">Reference proteome</keyword>
<name>A0A3A8PDW4_9BACT</name>
<evidence type="ECO:0000313" key="3">
    <source>
        <dbReference type="Proteomes" id="UP000267003"/>
    </source>
</evidence>
<dbReference type="Proteomes" id="UP000267003">
    <property type="component" value="Unassembled WGS sequence"/>
</dbReference>
<comment type="caution">
    <text evidence="2">The sequence shown here is derived from an EMBL/GenBank/DDBJ whole genome shotgun (WGS) entry which is preliminary data.</text>
</comment>
<evidence type="ECO:0000256" key="1">
    <source>
        <dbReference type="SAM" id="SignalP"/>
    </source>
</evidence>
<gene>
    <name evidence="2" type="ORF">D7W81_38550</name>
</gene>
<accession>A0A3A8PDW4</accession>
<sequence>MSPSPRLRSMARLTAVAFTTLGFNAFAQTYAFPGSSADLPEGSHWWISSDHGGTHNRDLSAVRFDDDAQQFTRLKVPFADYAADPRNSDWVVYGLPVSAIADGEVLTCWRNAPEGLKPAVYGGDDVPHPGRTTNPLRIPRSGNHLNIRTDDGKIILYAHLQPGSVPEELCPFNDPYVADAEDRVGDLPREVIVPAAQRVRVKRGRFLGRVGSSGASSNPHLHVHLKPMTGETTMGTSLPLPYSQAWQRNGAVTEDPMFGFFPLNNEALNQFPSAIHPDPLWRRGDITGAPALEVATASSGNMVVTATRDVSGQLALSSWKLASNGTLTHLQDASAGAASGVALAHPHPGSTRDVVTGLRDGDGKLKLITWQVATNGTLTRKGDAGGDADATEINLAPFPLGGLGVVSAFRDATGHLKVSTWEASSTLDTLTRRSNGFGEAVTKVAMTPVLSGQVAGETGRFSGVVTAVRTSTGNLSLTAWEITPDKLVIERGSYLAGAVTDVAISTVWAGNTSHEMVVASVRLNNGVLRNISFDVTAAGQFVRRDQEDGEEILELSATRVGGPHLVTPVRDTTGNLRVYTWDVDAEGKVHRTGKERAGAIVPGLSVTATTVGVRFVVTAVRLTTGTGGGDLRLIAWDANLR</sequence>
<keyword evidence="1" id="KW-0732">Signal</keyword>
<dbReference type="Gene3D" id="2.70.70.10">
    <property type="entry name" value="Glucose Permease (Domain IIA)"/>
    <property type="match status" value="1"/>
</dbReference>
<dbReference type="AlphaFoldDB" id="A0A3A8PDW4"/>
<evidence type="ECO:0000313" key="2">
    <source>
        <dbReference type="EMBL" id="RKH54159.1"/>
    </source>
</evidence>
<dbReference type="CDD" id="cd12797">
    <property type="entry name" value="M23_peptidase"/>
    <property type="match status" value="1"/>
</dbReference>
<dbReference type="RefSeq" id="WP_120560348.1">
    <property type="nucleotide sequence ID" value="NZ_RAWK01000392.1"/>
</dbReference>
<feature type="signal peptide" evidence="1">
    <location>
        <begin position="1"/>
        <end position="27"/>
    </location>
</feature>
<proteinExistence type="predicted"/>
<reference evidence="3" key="1">
    <citation type="submission" date="2018-09" db="EMBL/GenBank/DDBJ databases">
        <authorList>
            <person name="Livingstone P.G."/>
            <person name="Whitworth D.E."/>
        </authorList>
    </citation>
    <scope>NUCLEOTIDE SEQUENCE [LARGE SCALE GENOMIC DNA]</scope>
    <source>
        <strain evidence="3">AB050A</strain>
    </source>
</reference>
<dbReference type="InterPro" id="IPR011055">
    <property type="entry name" value="Dup_hybrid_motif"/>
</dbReference>
<protein>
    <submittedName>
        <fullName evidence="2">M23 family metallopeptidase</fullName>
    </submittedName>
</protein>
<organism evidence="2 3">
    <name type="scientific">Corallococcus aberystwythensis</name>
    <dbReference type="NCBI Taxonomy" id="2316722"/>
    <lineage>
        <taxon>Bacteria</taxon>
        <taxon>Pseudomonadati</taxon>
        <taxon>Myxococcota</taxon>
        <taxon>Myxococcia</taxon>
        <taxon>Myxococcales</taxon>
        <taxon>Cystobacterineae</taxon>
        <taxon>Myxococcaceae</taxon>
        <taxon>Corallococcus</taxon>
    </lineage>
</organism>
<dbReference type="OrthoDB" id="5489603at2"/>